<organism evidence="1">
    <name type="scientific">Ixodes ricinus</name>
    <name type="common">Common tick</name>
    <name type="synonym">Acarus ricinus</name>
    <dbReference type="NCBI Taxonomy" id="34613"/>
    <lineage>
        <taxon>Eukaryota</taxon>
        <taxon>Metazoa</taxon>
        <taxon>Ecdysozoa</taxon>
        <taxon>Arthropoda</taxon>
        <taxon>Chelicerata</taxon>
        <taxon>Arachnida</taxon>
        <taxon>Acari</taxon>
        <taxon>Parasitiformes</taxon>
        <taxon>Ixodida</taxon>
        <taxon>Ixodoidea</taxon>
        <taxon>Ixodidae</taxon>
        <taxon>Ixodinae</taxon>
        <taxon>Ixodes</taxon>
    </lineage>
</organism>
<dbReference type="AlphaFoldDB" id="A0A6B0TYH7"/>
<accession>A0A6B0TYH7</accession>
<reference evidence="1" key="1">
    <citation type="submission" date="2019-12" db="EMBL/GenBank/DDBJ databases">
        <title>An insight into the sialome of adult female Ixodes ricinus ticks feeding for 6 days.</title>
        <authorList>
            <person name="Perner J."/>
            <person name="Ribeiro J.M.C."/>
        </authorList>
    </citation>
    <scope>NUCLEOTIDE SEQUENCE</scope>
    <source>
        <strain evidence="1">Semi-engorged</strain>
        <tissue evidence="1">Salivary glands</tissue>
    </source>
</reference>
<evidence type="ECO:0000313" key="1">
    <source>
        <dbReference type="EMBL" id="MXU83031.1"/>
    </source>
</evidence>
<protein>
    <submittedName>
        <fullName evidence="1">Putative secreted protein</fullName>
    </submittedName>
</protein>
<proteinExistence type="predicted"/>
<dbReference type="EMBL" id="GIFC01000948">
    <property type="protein sequence ID" value="MXU83031.1"/>
    <property type="molecule type" value="Transcribed_RNA"/>
</dbReference>
<sequence>MKAAMRRPSEWAWLIMLSTSWAYLSPRSSPGWSEARYLPRYVHGRGATCTDFFFCQPMMWLNLYGLMATVDCR</sequence>
<name>A0A6B0TYH7_IXORI</name>